<reference evidence="2 3" key="1">
    <citation type="submission" date="2020-11" db="EMBL/GenBank/DDBJ databases">
        <title>Draft genome sequencing of a Lachnospiraceae strain isolated from anoxic soil subjected to BSD treatment.</title>
        <authorList>
            <person name="Uek A."/>
            <person name="Tonouchi A."/>
        </authorList>
    </citation>
    <scope>NUCLEOTIDE SEQUENCE [LARGE SCALE GENOMIC DNA]</scope>
    <source>
        <strain evidence="2 3">TB5</strain>
    </source>
</reference>
<proteinExistence type="predicted"/>
<evidence type="ECO:0008006" key="4">
    <source>
        <dbReference type="Google" id="ProtNLM"/>
    </source>
</evidence>
<gene>
    <name evidence="2" type="ORF">bsdtb5_33830</name>
</gene>
<keyword evidence="1" id="KW-0732">Signal</keyword>
<keyword evidence="3" id="KW-1185">Reference proteome</keyword>
<evidence type="ECO:0000313" key="2">
    <source>
        <dbReference type="EMBL" id="BCN32088.1"/>
    </source>
</evidence>
<feature type="chain" id="PRO_5039368854" description="LamG-like jellyroll fold domain-containing protein" evidence="1">
    <location>
        <begin position="27"/>
        <end position="348"/>
    </location>
</feature>
<dbReference type="Pfam" id="PF13385">
    <property type="entry name" value="Laminin_G_3"/>
    <property type="match status" value="1"/>
</dbReference>
<dbReference type="RefSeq" id="WP_271713168.1">
    <property type="nucleotide sequence ID" value="NZ_AP024169.1"/>
</dbReference>
<organism evidence="2 3">
    <name type="scientific">Anaeromicropila herbilytica</name>
    <dbReference type="NCBI Taxonomy" id="2785025"/>
    <lineage>
        <taxon>Bacteria</taxon>
        <taxon>Bacillati</taxon>
        <taxon>Bacillota</taxon>
        <taxon>Clostridia</taxon>
        <taxon>Lachnospirales</taxon>
        <taxon>Lachnospiraceae</taxon>
        <taxon>Anaeromicropila</taxon>
    </lineage>
</organism>
<name>A0A7R7IDU8_9FIRM</name>
<feature type="signal peptide" evidence="1">
    <location>
        <begin position="1"/>
        <end position="26"/>
    </location>
</feature>
<dbReference type="AlphaFoldDB" id="A0A7R7IDU8"/>
<protein>
    <recommendedName>
        <fullName evidence="4">LamG-like jellyroll fold domain-containing protein</fullName>
    </recommendedName>
</protein>
<dbReference type="InterPro" id="IPR013320">
    <property type="entry name" value="ConA-like_dom_sf"/>
</dbReference>
<dbReference type="KEGG" id="ahb:bsdtb5_33830"/>
<accession>A0A7R7IDU8</accession>
<dbReference type="SUPFAM" id="SSF49899">
    <property type="entry name" value="Concanavalin A-like lectins/glucanases"/>
    <property type="match status" value="1"/>
</dbReference>
<evidence type="ECO:0000256" key="1">
    <source>
        <dbReference type="SAM" id="SignalP"/>
    </source>
</evidence>
<dbReference type="Proteomes" id="UP000595897">
    <property type="component" value="Chromosome"/>
</dbReference>
<evidence type="ECO:0000313" key="3">
    <source>
        <dbReference type="Proteomes" id="UP000595897"/>
    </source>
</evidence>
<dbReference type="EMBL" id="AP024169">
    <property type="protein sequence ID" value="BCN32088.1"/>
    <property type="molecule type" value="Genomic_DNA"/>
</dbReference>
<sequence>MKGLRKVTCFILMFSMILGLSISNEARVKAADASAKDNGKTVLLMHMDGENGSTSFKDETGKNVIYTGNAKISTDQNKFGGASAYFDSSSSSILRIQKSSELDFGADDFTIDFWYYPTNETRNALLYMGATNFAIDYNYQGTRNINIWAGNDEKSWNLISSDPGGNGIGHKSLNLNQWNHIAVAREGNVWRTFINGVKDTEITVAGEINCTPNTDYGTVIGGMGELGENYKAQGYFDELRIVKGAALYTKNFNPPTTPYPYSTTIPTETITGNKAILEVVMTNNTIKEYDLTADELNNFITWYDNRSDGIGKSYYRMIKRSNVKPFNSRYEYLQFDKIYSFEVKDYNE</sequence>
<dbReference type="Gene3D" id="2.60.120.200">
    <property type="match status" value="1"/>
</dbReference>